<keyword evidence="1 2" id="KW-0238">DNA-binding</keyword>
<dbReference type="PANTHER" id="PTHR30055">
    <property type="entry name" value="HTH-TYPE TRANSCRIPTIONAL REGULATOR RUTR"/>
    <property type="match status" value="1"/>
</dbReference>
<dbReference type="Gene3D" id="1.10.357.10">
    <property type="entry name" value="Tetracycline Repressor, domain 2"/>
    <property type="match status" value="1"/>
</dbReference>
<dbReference type="InterPro" id="IPR050109">
    <property type="entry name" value="HTH-type_TetR-like_transc_reg"/>
</dbReference>
<gene>
    <name evidence="5" type="ORF">PPGU16_71570</name>
</gene>
<organism evidence="5 6">
    <name type="scientific">Paraburkholderia largidicola</name>
    <dbReference type="NCBI Taxonomy" id="3014751"/>
    <lineage>
        <taxon>Bacteria</taxon>
        <taxon>Pseudomonadati</taxon>
        <taxon>Pseudomonadota</taxon>
        <taxon>Betaproteobacteria</taxon>
        <taxon>Burkholderiales</taxon>
        <taxon>Burkholderiaceae</taxon>
        <taxon>Paraburkholderia</taxon>
    </lineage>
</organism>
<proteinExistence type="predicted"/>
<keyword evidence="5" id="KW-0614">Plasmid</keyword>
<dbReference type="KEGG" id="plad:PPGU16_71570"/>
<dbReference type="Pfam" id="PF21306">
    <property type="entry name" value="TetR_C_40"/>
    <property type="match status" value="1"/>
</dbReference>
<dbReference type="InterPro" id="IPR049513">
    <property type="entry name" value="TetR_C_40"/>
</dbReference>
<dbReference type="PRINTS" id="PR00455">
    <property type="entry name" value="HTHTETR"/>
</dbReference>
<dbReference type="InterPro" id="IPR001647">
    <property type="entry name" value="HTH_TetR"/>
</dbReference>
<keyword evidence="6" id="KW-1185">Reference proteome</keyword>
<dbReference type="InterPro" id="IPR036271">
    <property type="entry name" value="Tet_transcr_reg_TetR-rel_C_sf"/>
</dbReference>
<name>A0A7I8C1R9_9BURK</name>
<protein>
    <submittedName>
        <fullName evidence="5">TetR family transcriptional regulator</fullName>
    </submittedName>
</protein>
<feature type="domain" description="HTH tetR-type" evidence="4">
    <location>
        <begin position="47"/>
        <end position="107"/>
    </location>
</feature>
<dbReference type="Proteomes" id="UP000510888">
    <property type="component" value="Plasmid PPGU16_p1"/>
</dbReference>
<reference evidence="5 6" key="1">
    <citation type="journal article" date="2020" name="Genes (Basel)">
        <title>Genomic Comparison of Insect Gut Symbionts from Divergent Burkholderia Subclades.</title>
        <authorList>
            <person name="Takeshita K."/>
            <person name="Kikuchi Y."/>
        </authorList>
    </citation>
    <scope>NUCLEOTIDE SEQUENCE [LARGE SCALE GENOMIC DNA]</scope>
    <source>
        <strain evidence="5 6">PGU16</strain>
        <plasmid evidence="5 6">PPGU16_p1</plasmid>
    </source>
</reference>
<dbReference type="GO" id="GO:0003700">
    <property type="term" value="F:DNA-binding transcription factor activity"/>
    <property type="evidence" value="ECO:0007669"/>
    <property type="project" value="TreeGrafter"/>
</dbReference>
<evidence type="ECO:0000256" key="2">
    <source>
        <dbReference type="PROSITE-ProRule" id="PRU00335"/>
    </source>
</evidence>
<geneLocation type="plasmid" evidence="5 6">
    <name>PPGU16_p1</name>
</geneLocation>
<dbReference type="SUPFAM" id="SSF48498">
    <property type="entry name" value="Tetracyclin repressor-like, C-terminal domain"/>
    <property type="match status" value="1"/>
</dbReference>
<feature type="DNA-binding region" description="H-T-H motif" evidence="2">
    <location>
        <begin position="70"/>
        <end position="89"/>
    </location>
</feature>
<evidence type="ECO:0000256" key="1">
    <source>
        <dbReference type="ARBA" id="ARBA00023125"/>
    </source>
</evidence>
<dbReference type="GO" id="GO:0000976">
    <property type="term" value="F:transcription cis-regulatory region binding"/>
    <property type="evidence" value="ECO:0007669"/>
    <property type="project" value="TreeGrafter"/>
</dbReference>
<dbReference type="PROSITE" id="PS50977">
    <property type="entry name" value="HTH_TETR_2"/>
    <property type="match status" value="1"/>
</dbReference>
<dbReference type="EMBL" id="AP023176">
    <property type="protein sequence ID" value="BCF94090.1"/>
    <property type="molecule type" value="Genomic_DNA"/>
</dbReference>
<evidence type="ECO:0000313" key="5">
    <source>
        <dbReference type="EMBL" id="BCF94090.1"/>
    </source>
</evidence>
<dbReference type="Pfam" id="PF00440">
    <property type="entry name" value="TetR_N"/>
    <property type="match status" value="1"/>
</dbReference>
<evidence type="ECO:0000256" key="3">
    <source>
        <dbReference type="SAM" id="MobiDB-lite"/>
    </source>
</evidence>
<dbReference type="SUPFAM" id="SSF46689">
    <property type="entry name" value="Homeodomain-like"/>
    <property type="match status" value="1"/>
</dbReference>
<dbReference type="PANTHER" id="PTHR30055:SF211">
    <property type="entry name" value="TRANSCRIPTIONAL REGULATOR, TETR FAMILY"/>
    <property type="match status" value="1"/>
</dbReference>
<dbReference type="AlphaFoldDB" id="A0A7I8C1R9"/>
<dbReference type="InterPro" id="IPR009057">
    <property type="entry name" value="Homeodomain-like_sf"/>
</dbReference>
<evidence type="ECO:0000259" key="4">
    <source>
        <dbReference type="PROSITE" id="PS50977"/>
    </source>
</evidence>
<evidence type="ECO:0000313" key="6">
    <source>
        <dbReference type="Proteomes" id="UP000510888"/>
    </source>
</evidence>
<sequence>MPEQKTQRKAVAAKTARPRKSGSTVVEPAATDTPAQPTRRPNEKVRARMRSRLMTAARAVMSRKGIEGTAINDITDEAQVAFGSFYNYFSSKEEVARAIFVEDVTAVADMLDRNRPTEEDIVLITGFNIQWTLRHAITDPIWGWFLIHTASSVGDLMEDMLERLARDIRTGVKSGQFCSADVPTSADSILGGALRILRQVLEERRPATAIDQFVAFALRGLGVSQEEAARVVKASRKLNVK</sequence>
<feature type="region of interest" description="Disordered" evidence="3">
    <location>
        <begin position="1"/>
        <end position="46"/>
    </location>
</feature>
<accession>A0A7I8C1R9</accession>